<dbReference type="SUPFAM" id="SSF52047">
    <property type="entry name" value="RNI-like"/>
    <property type="match status" value="1"/>
</dbReference>
<comment type="caution">
    <text evidence="1">The sequence shown here is derived from an EMBL/GenBank/DDBJ whole genome shotgun (WGS) entry which is preliminary data.</text>
</comment>
<keyword evidence="2" id="KW-1185">Reference proteome</keyword>
<dbReference type="AlphaFoldDB" id="A0A9P1ILI7"/>
<evidence type="ECO:0000313" key="2">
    <source>
        <dbReference type="Proteomes" id="UP001152747"/>
    </source>
</evidence>
<dbReference type="Proteomes" id="UP001152747">
    <property type="component" value="Unassembled WGS sequence"/>
</dbReference>
<accession>A0A9P1ILI7</accession>
<reference evidence="1" key="1">
    <citation type="submission" date="2022-11" db="EMBL/GenBank/DDBJ databases">
        <authorList>
            <person name="Kikuchi T."/>
        </authorList>
    </citation>
    <scope>NUCLEOTIDE SEQUENCE</scope>
    <source>
        <strain evidence="1">PS1010</strain>
    </source>
</reference>
<evidence type="ECO:0000313" key="1">
    <source>
        <dbReference type="EMBL" id="CAI5447614.1"/>
    </source>
</evidence>
<dbReference type="EMBL" id="CANHGI010000004">
    <property type="protein sequence ID" value="CAI5447614.1"/>
    <property type="molecule type" value="Genomic_DNA"/>
</dbReference>
<protein>
    <submittedName>
        <fullName evidence="1">Uncharacterized protein</fullName>
    </submittedName>
</protein>
<gene>
    <name evidence="1" type="ORF">CAMP_LOCUS10251</name>
</gene>
<proteinExistence type="predicted"/>
<sequence length="180" mass="21649">MWKSAGNAENLAVRFFKHILMKSRNNLRELKIWKLDFHIKNKSIDNFPLLQTLDISTSQIDQLYYFLAKSENIKYLYLELGEVIGNAKHTSKLAEDFKWISLERIRLKSNNSDVAMDILYRLNNQKYREIEVLIFDEKFENVDQKLMDIFRKTFYLRTNLKFTNRQFIELEKIVNSIELL</sequence>
<organism evidence="1 2">
    <name type="scientific">Caenorhabditis angaria</name>
    <dbReference type="NCBI Taxonomy" id="860376"/>
    <lineage>
        <taxon>Eukaryota</taxon>
        <taxon>Metazoa</taxon>
        <taxon>Ecdysozoa</taxon>
        <taxon>Nematoda</taxon>
        <taxon>Chromadorea</taxon>
        <taxon>Rhabditida</taxon>
        <taxon>Rhabditina</taxon>
        <taxon>Rhabditomorpha</taxon>
        <taxon>Rhabditoidea</taxon>
        <taxon>Rhabditidae</taxon>
        <taxon>Peloderinae</taxon>
        <taxon>Caenorhabditis</taxon>
    </lineage>
</organism>
<name>A0A9P1ILI7_9PELO</name>